<name>A0A132B9R8_MOLSC</name>
<dbReference type="Proteomes" id="UP000070700">
    <property type="component" value="Unassembled WGS sequence"/>
</dbReference>
<feature type="region of interest" description="Disordered" evidence="1">
    <location>
        <begin position="206"/>
        <end position="226"/>
    </location>
</feature>
<reference evidence="2 3" key="1">
    <citation type="submission" date="2015-10" db="EMBL/GenBank/DDBJ databases">
        <title>Full genome of DAOMC 229536 Phialocephala scopiformis, a fungal endophyte of spruce producing the potent anti-insectan compound rugulosin.</title>
        <authorList>
            <consortium name="DOE Joint Genome Institute"/>
            <person name="Walker A.K."/>
            <person name="Frasz S.L."/>
            <person name="Seifert K.A."/>
            <person name="Miller J.D."/>
            <person name="Mondo S.J."/>
            <person name="Labutti K."/>
            <person name="Lipzen A."/>
            <person name="Dockter R."/>
            <person name="Kennedy M."/>
            <person name="Grigoriev I.V."/>
            <person name="Spatafora J.W."/>
        </authorList>
    </citation>
    <scope>NUCLEOTIDE SEQUENCE [LARGE SCALE GENOMIC DNA]</scope>
    <source>
        <strain evidence="2 3">CBS 120377</strain>
    </source>
</reference>
<evidence type="ECO:0000256" key="1">
    <source>
        <dbReference type="SAM" id="MobiDB-lite"/>
    </source>
</evidence>
<dbReference type="EMBL" id="KQ947433">
    <property type="protein sequence ID" value="KUJ09121.1"/>
    <property type="molecule type" value="Genomic_DNA"/>
</dbReference>
<organism evidence="2 3">
    <name type="scientific">Mollisia scopiformis</name>
    <name type="common">Conifer needle endophyte fungus</name>
    <name type="synonym">Phialocephala scopiformis</name>
    <dbReference type="NCBI Taxonomy" id="149040"/>
    <lineage>
        <taxon>Eukaryota</taxon>
        <taxon>Fungi</taxon>
        <taxon>Dikarya</taxon>
        <taxon>Ascomycota</taxon>
        <taxon>Pezizomycotina</taxon>
        <taxon>Leotiomycetes</taxon>
        <taxon>Helotiales</taxon>
        <taxon>Mollisiaceae</taxon>
        <taxon>Mollisia</taxon>
    </lineage>
</organism>
<dbReference type="RefSeq" id="XP_018063476.1">
    <property type="nucleotide sequence ID" value="XM_018223175.1"/>
</dbReference>
<dbReference type="InParanoid" id="A0A132B9R8"/>
<protein>
    <submittedName>
        <fullName evidence="2">Uncharacterized protein</fullName>
    </submittedName>
</protein>
<gene>
    <name evidence="2" type="ORF">LY89DRAFT_788519</name>
</gene>
<dbReference type="OrthoDB" id="3541874at2759"/>
<dbReference type="GeneID" id="28832901"/>
<feature type="region of interest" description="Disordered" evidence="1">
    <location>
        <begin position="78"/>
        <end position="97"/>
    </location>
</feature>
<proteinExistence type="predicted"/>
<accession>A0A132B9R8</accession>
<evidence type="ECO:0000313" key="3">
    <source>
        <dbReference type="Proteomes" id="UP000070700"/>
    </source>
</evidence>
<sequence>MSEPISRRTDEDESFSLAPSIFFPFPGFTEKNTVPIQSLEDTEKLQKIIENLGVQQERVRGNMMFLVKQRAERLASKAKEELSTLDSDGEEDEKDKEVKEKNIDAMFANMRVLAKKGAKSAEYEVRLDSNPPVQTDVTMAGTELTTPASPLGGNGDVNMVSTRSSRQILGTLSAEMKILIDDNSSKMQRYDKHAKEVVNHYKQALERRNSRKGSGPAISGAAFGGGGMMASPVEMRRLSTGMPILGSFVGGPQPVRVSETMEELARRGSK</sequence>
<evidence type="ECO:0000313" key="2">
    <source>
        <dbReference type="EMBL" id="KUJ09121.1"/>
    </source>
</evidence>
<keyword evidence="3" id="KW-1185">Reference proteome</keyword>
<dbReference type="KEGG" id="psco:LY89DRAFT_788519"/>
<dbReference type="AlphaFoldDB" id="A0A132B9R8"/>